<dbReference type="PANTHER" id="PTHR12313">
    <property type="entry name" value="E3 UBIQUITIN-PROTEIN LIGASE RNF5-RELATED"/>
    <property type="match status" value="1"/>
</dbReference>
<reference evidence="8 9" key="1">
    <citation type="submission" date="2019-08" db="EMBL/GenBank/DDBJ databases">
        <title>The genome of the soybean aphid Biotype 1, its phylome, world population structure and adaptation to the North American continent.</title>
        <authorList>
            <person name="Giordano R."/>
            <person name="Donthu R.K."/>
            <person name="Hernandez A.G."/>
            <person name="Wright C.L."/>
            <person name="Zimin A.V."/>
        </authorList>
    </citation>
    <scope>NUCLEOTIDE SEQUENCE [LARGE SCALE GENOMIC DNA]</scope>
    <source>
        <tissue evidence="8">Whole aphids</tissue>
    </source>
</reference>
<evidence type="ECO:0000256" key="7">
    <source>
        <dbReference type="SAM" id="Phobius"/>
    </source>
</evidence>
<dbReference type="GO" id="GO:0006511">
    <property type="term" value="P:ubiquitin-dependent protein catabolic process"/>
    <property type="evidence" value="ECO:0007669"/>
    <property type="project" value="InterPro"/>
</dbReference>
<evidence type="ECO:0000256" key="6">
    <source>
        <dbReference type="SAM" id="MobiDB-lite"/>
    </source>
</evidence>
<keyword evidence="9" id="KW-1185">Reference proteome</keyword>
<dbReference type="EC" id="2.3.2.27" evidence="3"/>
<feature type="transmembrane region" description="Helical" evidence="7">
    <location>
        <begin position="259"/>
        <end position="277"/>
    </location>
</feature>
<keyword evidence="7" id="KW-1133">Transmembrane helix</keyword>
<dbReference type="GO" id="GO:0061630">
    <property type="term" value="F:ubiquitin protein ligase activity"/>
    <property type="evidence" value="ECO:0007669"/>
    <property type="project" value="UniProtKB-EC"/>
</dbReference>
<dbReference type="InterPro" id="IPR045103">
    <property type="entry name" value="RNF5/RNF185-like"/>
</dbReference>
<evidence type="ECO:0000256" key="3">
    <source>
        <dbReference type="ARBA" id="ARBA00012483"/>
    </source>
</evidence>
<gene>
    <name evidence="8" type="ORF">AGLY_008902</name>
</gene>
<keyword evidence="5" id="KW-0833">Ubl conjugation pathway</keyword>
<evidence type="ECO:0000313" key="9">
    <source>
        <dbReference type="Proteomes" id="UP000475862"/>
    </source>
</evidence>
<keyword evidence="7" id="KW-0472">Membrane</keyword>
<name>A0A6G0TJF0_APHGL</name>
<evidence type="ECO:0000313" key="8">
    <source>
        <dbReference type="EMBL" id="KAE9533823.1"/>
    </source>
</evidence>
<organism evidence="8 9">
    <name type="scientific">Aphis glycines</name>
    <name type="common">Soybean aphid</name>
    <dbReference type="NCBI Taxonomy" id="307491"/>
    <lineage>
        <taxon>Eukaryota</taxon>
        <taxon>Metazoa</taxon>
        <taxon>Ecdysozoa</taxon>
        <taxon>Arthropoda</taxon>
        <taxon>Hexapoda</taxon>
        <taxon>Insecta</taxon>
        <taxon>Pterygota</taxon>
        <taxon>Neoptera</taxon>
        <taxon>Paraneoptera</taxon>
        <taxon>Hemiptera</taxon>
        <taxon>Sternorrhyncha</taxon>
        <taxon>Aphidomorpha</taxon>
        <taxon>Aphidoidea</taxon>
        <taxon>Aphididae</taxon>
        <taxon>Aphidini</taxon>
        <taxon>Aphis</taxon>
        <taxon>Aphis</taxon>
    </lineage>
</organism>
<comment type="catalytic activity">
    <reaction evidence="1">
        <text>S-ubiquitinyl-[E2 ubiquitin-conjugating enzyme]-L-cysteine + [acceptor protein]-L-lysine = [E2 ubiquitin-conjugating enzyme]-L-cysteine + N(6)-ubiquitinyl-[acceptor protein]-L-lysine.</text>
        <dbReference type="EC" id="2.3.2.27"/>
    </reaction>
</comment>
<proteinExistence type="predicted"/>
<evidence type="ECO:0000256" key="5">
    <source>
        <dbReference type="ARBA" id="ARBA00022786"/>
    </source>
</evidence>
<dbReference type="UniPathway" id="UPA00143"/>
<keyword evidence="4" id="KW-0808">Transferase</keyword>
<protein>
    <recommendedName>
        <fullName evidence="3">RING-type E3 ubiquitin transferase</fullName>
        <ecNumber evidence="3">2.3.2.27</ecNumber>
    </recommendedName>
</protein>
<dbReference type="AlphaFoldDB" id="A0A6G0TJF0"/>
<dbReference type="GO" id="GO:0005783">
    <property type="term" value="C:endoplasmic reticulum"/>
    <property type="evidence" value="ECO:0007669"/>
    <property type="project" value="InterPro"/>
</dbReference>
<sequence length="306" mass="35189">MFMIFKEGIFVYRYVSIPGVTRRAMYRPVSKRDLLTLNITDITTLIASVYDRSLVPTAYRALEHSVQTLETQWLPLPMSPIPPEKTRTMKKMKTKMNRITSLSVTYAWIMQKTRLLVWPCLHQWLETRSSRQVCPVCKAVISKDKVIPIYGRGNSKQEDPRNKVPPRPSGQRTEPEPSTGFPGFTFGDGGFHLSFGIGAFPFGFLTSFNITDRPHGIPVGSQLQQDDQYLSKLFLWIAGTTIVNKSWGLLFIYYFYSLYYLNLLLVILQFLLFGAEFKSKVKVLKFKTFDEISVISTRIFLKPTLI</sequence>
<evidence type="ECO:0000256" key="1">
    <source>
        <dbReference type="ARBA" id="ARBA00000900"/>
    </source>
</evidence>
<dbReference type="Proteomes" id="UP000475862">
    <property type="component" value="Unassembled WGS sequence"/>
</dbReference>
<comment type="caution">
    <text evidence="8">The sequence shown here is derived from an EMBL/GenBank/DDBJ whole genome shotgun (WGS) entry which is preliminary data.</text>
</comment>
<keyword evidence="7" id="KW-0812">Transmembrane</keyword>
<dbReference type="GO" id="GO:0016567">
    <property type="term" value="P:protein ubiquitination"/>
    <property type="evidence" value="ECO:0007669"/>
    <property type="project" value="UniProtKB-UniPathway"/>
</dbReference>
<dbReference type="OrthoDB" id="302966at2759"/>
<evidence type="ECO:0000256" key="2">
    <source>
        <dbReference type="ARBA" id="ARBA00004906"/>
    </source>
</evidence>
<dbReference type="EMBL" id="VYZN01000031">
    <property type="protein sequence ID" value="KAE9533823.1"/>
    <property type="molecule type" value="Genomic_DNA"/>
</dbReference>
<feature type="region of interest" description="Disordered" evidence="6">
    <location>
        <begin position="150"/>
        <end position="179"/>
    </location>
</feature>
<comment type="pathway">
    <text evidence="2">Protein modification; protein ubiquitination.</text>
</comment>
<evidence type="ECO:0000256" key="4">
    <source>
        <dbReference type="ARBA" id="ARBA00022679"/>
    </source>
</evidence>
<accession>A0A6G0TJF0</accession>